<dbReference type="GO" id="GO:0010106">
    <property type="term" value="P:cellular response to iron ion starvation"/>
    <property type="evidence" value="ECO:0007669"/>
    <property type="project" value="InterPro"/>
</dbReference>
<organism evidence="2 3">
    <name type="scientific">Komagataella phaffii (strain GS115 / ATCC 20864)</name>
    <name type="common">Yeast</name>
    <name type="synonym">Pichia pastoris</name>
    <dbReference type="NCBI Taxonomy" id="644223"/>
    <lineage>
        <taxon>Eukaryota</taxon>
        <taxon>Fungi</taxon>
        <taxon>Dikarya</taxon>
        <taxon>Ascomycota</taxon>
        <taxon>Saccharomycotina</taxon>
        <taxon>Pichiomycetes</taxon>
        <taxon>Pichiales</taxon>
        <taxon>Pichiaceae</taxon>
        <taxon>Komagataella</taxon>
    </lineage>
</organism>
<dbReference type="OrthoDB" id="16547at2759"/>
<dbReference type="GO" id="GO:0000981">
    <property type="term" value="F:DNA-binding transcription factor activity, RNA polymerase II-specific"/>
    <property type="evidence" value="ECO:0007669"/>
    <property type="project" value="InterPro"/>
</dbReference>
<dbReference type="GO" id="GO:0005739">
    <property type="term" value="C:mitochondrion"/>
    <property type="evidence" value="ECO:0007669"/>
    <property type="project" value="TreeGrafter"/>
</dbReference>
<dbReference type="PANTHER" id="PTHR43866:SF9">
    <property type="entry name" value="METHYLMALONATE-SEMIALDEHYDE DEHYDROGENASE (COA ACYLATING)"/>
    <property type="match status" value="1"/>
</dbReference>
<proteinExistence type="predicted"/>
<feature type="compositionally biased region" description="Basic and acidic residues" evidence="1">
    <location>
        <begin position="1"/>
        <end position="12"/>
    </location>
</feature>
<evidence type="ECO:0008006" key="4">
    <source>
        <dbReference type="Google" id="ProtNLM"/>
    </source>
</evidence>
<dbReference type="GO" id="GO:0045944">
    <property type="term" value="P:positive regulation of transcription by RNA polymerase II"/>
    <property type="evidence" value="ECO:0007669"/>
    <property type="project" value="InterPro"/>
</dbReference>
<dbReference type="PANTHER" id="PTHR43866">
    <property type="entry name" value="MALONATE-SEMIALDEHYDE DEHYDROGENASE"/>
    <property type="match status" value="1"/>
</dbReference>
<keyword evidence="3" id="KW-1185">Reference proteome</keyword>
<dbReference type="eggNOG" id="ENOG502S3H3">
    <property type="taxonomic scope" value="Eukaryota"/>
</dbReference>
<dbReference type="Pfam" id="PF08731">
    <property type="entry name" value="AFT"/>
    <property type="match status" value="1"/>
</dbReference>
<evidence type="ECO:0000256" key="1">
    <source>
        <dbReference type="SAM" id="MobiDB-lite"/>
    </source>
</evidence>
<dbReference type="RefSeq" id="XP_002493133.1">
    <property type="nucleotide sequence ID" value="XM_002493088.1"/>
</dbReference>
<dbReference type="GO" id="GO:0006210">
    <property type="term" value="P:thymine catabolic process"/>
    <property type="evidence" value="ECO:0007669"/>
    <property type="project" value="TreeGrafter"/>
</dbReference>
<dbReference type="GO" id="GO:0004491">
    <property type="term" value="F:methylmalonate-semialdehyde dehydrogenase (acylating, NAD) activity"/>
    <property type="evidence" value="ECO:0007669"/>
    <property type="project" value="InterPro"/>
</dbReference>
<sequence>MDKALKKEEESRHHHHTIEDQFIDADIINEQNKQEQEEQAVVGPPAGDDFAQAFDTHGVEQAALDQQQYQQFQQQYQQQQAQVHIDHHQPGQDQDPQDESAEAKIQHLIPKYTAAASNDLSHLNIEYHHQPTAASHQHVLHGHSHVNTMRVPSHVQHYVIPATPGGPKDIPILPEDDEAVFVTPWIQEKEFDDVTELRQFVKEFAKRNEFGIAIAHSNNKAIYFTCELGGSYREKKPRKDSSNKDIPTKKVGSKKIKCPFSMVANYSKKHNKWTLKINQAKHNHPKLDPLTSFPMLRKRSTQVNQTIKDLYANGDKPSTIHQKLREIFPDLFLKREDIYNEIRILKKRKLVPSSAEIKSRKIQSDETSVLSNPDLMSHHQNLNTWSGISPDHHDLETNVKLAAYAQEAAKREAEVAAAQAAAVMNATKQDLEADETKIDEHLINIDSRLH</sequence>
<feature type="region of interest" description="Disordered" evidence="1">
    <location>
        <begin position="77"/>
        <end position="102"/>
    </location>
</feature>
<dbReference type="EMBL" id="FN392321">
    <property type="protein sequence ID" value="CAY70954.1"/>
    <property type="molecule type" value="Genomic_DNA"/>
</dbReference>
<dbReference type="GeneID" id="8200251"/>
<evidence type="ECO:0000313" key="3">
    <source>
        <dbReference type="Proteomes" id="UP000000314"/>
    </source>
</evidence>
<evidence type="ECO:0000313" key="2">
    <source>
        <dbReference type="EMBL" id="CAY70954.1"/>
    </source>
</evidence>
<protein>
    <recommendedName>
        <fullName evidence="4">FAR1 domain-containing protein</fullName>
    </recommendedName>
</protein>
<dbReference type="InterPro" id="IPR014842">
    <property type="entry name" value="AFT"/>
</dbReference>
<gene>
    <name evidence="2" type="ordered locus">PAS_chr3_0897</name>
</gene>
<dbReference type="InterPro" id="IPR010061">
    <property type="entry name" value="MeMal-semiAld_DH"/>
</dbReference>
<dbReference type="GO" id="GO:0006574">
    <property type="term" value="P:L-valine catabolic process"/>
    <property type="evidence" value="ECO:0007669"/>
    <property type="project" value="TreeGrafter"/>
</dbReference>
<feature type="region of interest" description="Disordered" evidence="1">
    <location>
        <begin position="1"/>
        <end position="23"/>
    </location>
</feature>
<name>C4R5W8_KOMPG</name>
<dbReference type="InParanoid" id="C4R5W8"/>
<dbReference type="KEGG" id="ppa:PAS_chr3_0897"/>
<reference evidence="2 3" key="1">
    <citation type="journal article" date="2009" name="Nat. Biotechnol.">
        <title>Genome sequence of the recombinant protein production host Pichia pastoris.</title>
        <authorList>
            <person name="De Schutter K."/>
            <person name="Lin Y.C."/>
            <person name="Tiels P."/>
            <person name="Van Hecke A."/>
            <person name="Glinka S."/>
            <person name="Weber-Lehmann J."/>
            <person name="Rouze P."/>
            <person name="Van de Peer Y."/>
            <person name="Callewaert N."/>
        </authorList>
    </citation>
    <scope>NUCLEOTIDE SEQUENCE [LARGE SCALE GENOMIC DNA]</scope>
    <source>
        <strain evidence="3">GS115 / ATCC 20864</strain>
    </source>
</reference>
<dbReference type="STRING" id="644223.C4R5W8"/>
<dbReference type="AlphaFoldDB" id="C4R5W8"/>
<accession>C4R5W8</accession>
<dbReference type="HOGENOM" id="CLU_049205_0_0_1"/>
<dbReference type="Proteomes" id="UP000000314">
    <property type="component" value="Chromosome 3"/>
</dbReference>